<keyword evidence="3" id="KW-0472">Membrane</keyword>
<accession>A0ABP4XFX5</accession>
<comment type="caution">
    <text evidence="4">The sequence shown here is derived from an EMBL/GenBank/DDBJ whole genome shotgun (WGS) entry which is preliminary data.</text>
</comment>
<sequence length="113" mass="12717">MSSPESLIMEGLSRVNWGTVLTALLGASGGAFAALNRARGRRRDDMQAFIDQLQEERNQYAELLREERHADQARMDRMWADKAASREYVAQLRAHIHRGDPPPPPSAPDGYIE</sequence>
<dbReference type="Proteomes" id="UP001500851">
    <property type="component" value="Unassembled WGS sequence"/>
</dbReference>
<organism evidence="4 5">
    <name type="scientific">Leucobacter iarius</name>
    <dbReference type="NCBI Taxonomy" id="333963"/>
    <lineage>
        <taxon>Bacteria</taxon>
        <taxon>Bacillati</taxon>
        <taxon>Actinomycetota</taxon>
        <taxon>Actinomycetes</taxon>
        <taxon>Micrococcales</taxon>
        <taxon>Microbacteriaceae</taxon>
        <taxon>Leucobacter</taxon>
    </lineage>
</organism>
<evidence type="ECO:0000313" key="4">
    <source>
        <dbReference type="EMBL" id="GAA1776829.1"/>
    </source>
</evidence>
<proteinExistence type="predicted"/>
<protein>
    <submittedName>
        <fullName evidence="4">Uncharacterized protein</fullName>
    </submittedName>
</protein>
<feature type="region of interest" description="Disordered" evidence="2">
    <location>
        <begin position="94"/>
        <end position="113"/>
    </location>
</feature>
<evidence type="ECO:0000256" key="1">
    <source>
        <dbReference type="SAM" id="Coils"/>
    </source>
</evidence>
<feature type="transmembrane region" description="Helical" evidence="3">
    <location>
        <begin position="15"/>
        <end position="35"/>
    </location>
</feature>
<name>A0ABP4XFX5_9MICO</name>
<evidence type="ECO:0000256" key="3">
    <source>
        <dbReference type="SAM" id="Phobius"/>
    </source>
</evidence>
<keyword evidence="3" id="KW-1133">Transmembrane helix</keyword>
<reference evidence="5" key="1">
    <citation type="journal article" date="2019" name="Int. J. Syst. Evol. Microbiol.">
        <title>The Global Catalogue of Microorganisms (GCM) 10K type strain sequencing project: providing services to taxonomists for standard genome sequencing and annotation.</title>
        <authorList>
            <consortium name="The Broad Institute Genomics Platform"/>
            <consortium name="The Broad Institute Genome Sequencing Center for Infectious Disease"/>
            <person name="Wu L."/>
            <person name="Ma J."/>
        </authorList>
    </citation>
    <scope>NUCLEOTIDE SEQUENCE [LARGE SCALE GENOMIC DNA]</scope>
    <source>
        <strain evidence="5">JCM 14736</strain>
    </source>
</reference>
<keyword evidence="5" id="KW-1185">Reference proteome</keyword>
<keyword evidence="1" id="KW-0175">Coiled coil</keyword>
<dbReference type="EMBL" id="BAAAOB010000001">
    <property type="protein sequence ID" value="GAA1776829.1"/>
    <property type="molecule type" value="Genomic_DNA"/>
</dbReference>
<gene>
    <name evidence="4" type="ORF">GCM10009768_01670</name>
</gene>
<evidence type="ECO:0000313" key="5">
    <source>
        <dbReference type="Proteomes" id="UP001500851"/>
    </source>
</evidence>
<keyword evidence="3" id="KW-0812">Transmembrane</keyword>
<dbReference type="RefSeq" id="WP_344028072.1">
    <property type="nucleotide sequence ID" value="NZ_BAAAOB010000001.1"/>
</dbReference>
<feature type="coiled-coil region" evidence="1">
    <location>
        <begin position="43"/>
        <end position="73"/>
    </location>
</feature>
<evidence type="ECO:0000256" key="2">
    <source>
        <dbReference type="SAM" id="MobiDB-lite"/>
    </source>
</evidence>